<sequence>MSKVASVDRLLFFTFHLGPSYLDRRDELLKLVRLSRAHSCSAYWAMKVTEETSESVLWDTSLVTPDGAGCVEMGAAATVIPSAETCINDKGDLHKCSPICAVPSGPMVVNIPPLEMSIPHGIPLRRPIPHGRACVA</sequence>
<proteinExistence type="predicted"/>
<reference evidence="1" key="1">
    <citation type="submission" date="2020-07" db="EMBL/GenBank/DDBJ databases">
        <authorList>
            <person name="Lin J."/>
        </authorList>
    </citation>
    <scope>NUCLEOTIDE SEQUENCE</scope>
</reference>
<gene>
    <name evidence="1" type="ORF">CB5_LOCUS25747</name>
</gene>
<evidence type="ECO:0000313" key="1">
    <source>
        <dbReference type="EMBL" id="CAD1842536.1"/>
    </source>
</evidence>
<protein>
    <submittedName>
        <fullName evidence="1">Uncharacterized protein</fullName>
    </submittedName>
</protein>
<organism evidence="1">
    <name type="scientific">Ananas comosus var. bracteatus</name>
    <name type="common">red pineapple</name>
    <dbReference type="NCBI Taxonomy" id="296719"/>
    <lineage>
        <taxon>Eukaryota</taxon>
        <taxon>Viridiplantae</taxon>
        <taxon>Streptophyta</taxon>
        <taxon>Embryophyta</taxon>
        <taxon>Tracheophyta</taxon>
        <taxon>Spermatophyta</taxon>
        <taxon>Magnoliopsida</taxon>
        <taxon>Liliopsida</taxon>
        <taxon>Poales</taxon>
        <taxon>Bromeliaceae</taxon>
        <taxon>Bromelioideae</taxon>
        <taxon>Ananas</taxon>
    </lineage>
</organism>
<accession>A0A6V7QI88</accession>
<name>A0A6V7QI88_ANACO</name>
<dbReference type="EMBL" id="LR862136">
    <property type="protein sequence ID" value="CAD1842536.1"/>
    <property type="molecule type" value="Genomic_DNA"/>
</dbReference>
<dbReference type="AlphaFoldDB" id="A0A6V7QI88"/>